<evidence type="ECO:0000256" key="3">
    <source>
        <dbReference type="ARBA" id="ARBA00023306"/>
    </source>
</evidence>
<protein>
    <submittedName>
        <fullName evidence="5">Cell division protein SepF</fullName>
    </submittedName>
</protein>
<dbReference type="PANTHER" id="PTHR35798">
    <property type="entry name" value="CELL DIVISION PROTEIN SEPF"/>
    <property type="match status" value="1"/>
</dbReference>
<evidence type="ECO:0000256" key="4">
    <source>
        <dbReference type="ARBA" id="ARBA00044936"/>
    </source>
</evidence>
<evidence type="ECO:0000313" key="5">
    <source>
        <dbReference type="EMBL" id="MFC4804872.1"/>
    </source>
</evidence>
<dbReference type="Pfam" id="PF04472">
    <property type="entry name" value="SepF"/>
    <property type="match status" value="1"/>
</dbReference>
<keyword evidence="2" id="KW-0717">Septation</keyword>
<dbReference type="Gene3D" id="3.30.110.150">
    <property type="entry name" value="SepF-like protein"/>
    <property type="match status" value="1"/>
</dbReference>
<proteinExistence type="predicted"/>
<dbReference type="RefSeq" id="WP_379788399.1">
    <property type="nucleotide sequence ID" value="NZ_JBHSHL010000025.1"/>
</dbReference>
<dbReference type="EMBL" id="JBHSHL010000025">
    <property type="protein sequence ID" value="MFC4804872.1"/>
    <property type="molecule type" value="Genomic_DNA"/>
</dbReference>
<reference evidence="6" key="1">
    <citation type="journal article" date="2019" name="Int. J. Syst. Evol. Microbiol.">
        <title>The Global Catalogue of Microorganisms (GCM) 10K type strain sequencing project: providing services to taxonomists for standard genome sequencing and annotation.</title>
        <authorList>
            <consortium name="The Broad Institute Genomics Platform"/>
            <consortium name="The Broad Institute Genome Sequencing Center for Infectious Disease"/>
            <person name="Wu L."/>
            <person name="Ma J."/>
        </authorList>
    </citation>
    <scope>NUCLEOTIDE SEQUENCE [LARGE SCALE GENOMIC DNA]</scope>
    <source>
        <strain evidence="6">CCUG 46385</strain>
    </source>
</reference>
<accession>A0ABV9QLD0</accession>
<gene>
    <name evidence="5" type="ORF">ACFO4R_07235</name>
</gene>
<comment type="function">
    <text evidence="4">Cell division protein that is part of the divisome complex and is recruited early to the Z-ring. Probably stimulates Z-ring formation, perhaps through the cross-linking of FtsZ protofilaments. Its function overlaps with FtsA.</text>
</comment>
<dbReference type="InterPro" id="IPR023052">
    <property type="entry name" value="Cell_div_SepF"/>
</dbReference>
<dbReference type="PANTHER" id="PTHR35798:SF1">
    <property type="entry name" value="CELL DIVISION PROTEIN SEPF"/>
    <property type="match status" value="1"/>
</dbReference>
<dbReference type="InterPro" id="IPR038594">
    <property type="entry name" value="SepF-like_sf"/>
</dbReference>
<sequence>MAEKFTDKLKGYFSISADDEYEYGGYDEFDVAPEEPVSLPKFSSSNKVVNINTAGSATTGQHKVIIYEPTQYNEEIPAIVDSLKAKKACVVNLEKITDPAVSGTIFHFLNGAIYAMNGSVAKISTGIFIFAPPSVEIDGTVKKALESKGIFKWQ</sequence>
<name>A0ABV9QLD0_9FIRM</name>
<organism evidence="5 6">
    <name type="scientific">Filifactor villosus</name>
    <dbReference type="NCBI Taxonomy" id="29374"/>
    <lineage>
        <taxon>Bacteria</taxon>
        <taxon>Bacillati</taxon>
        <taxon>Bacillota</taxon>
        <taxon>Clostridia</taxon>
        <taxon>Peptostreptococcales</taxon>
        <taxon>Filifactoraceae</taxon>
        <taxon>Filifactor</taxon>
    </lineage>
</organism>
<evidence type="ECO:0000256" key="1">
    <source>
        <dbReference type="ARBA" id="ARBA00022618"/>
    </source>
</evidence>
<dbReference type="GO" id="GO:0051301">
    <property type="term" value="P:cell division"/>
    <property type="evidence" value="ECO:0007669"/>
    <property type="project" value="UniProtKB-KW"/>
</dbReference>
<comment type="caution">
    <text evidence="5">The sequence shown here is derived from an EMBL/GenBank/DDBJ whole genome shotgun (WGS) entry which is preliminary data.</text>
</comment>
<evidence type="ECO:0000313" key="6">
    <source>
        <dbReference type="Proteomes" id="UP001595916"/>
    </source>
</evidence>
<dbReference type="Proteomes" id="UP001595916">
    <property type="component" value="Unassembled WGS sequence"/>
</dbReference>
<keyword evidence="1 5" id="KW-0132">Cell division</keyword>
<keyword evidence="6" id="KW-1185">Reference proteome</keyword>
<evidence type="ECO:0000256" key="2">
    <source>
        <dbReference type="ARBA" id="ARBA00023210"/>
    </source>
</evidence>
<keyword evidence="3" id="KW-0131">Cell cycle</keyword>
<dbReference type="InterPro" id="IPR007561">
    <property type="entry name" value="Cell_div_SepF/SepF-rel"/>
</dbReference>